<dbReference type="FunFam" id="3.20.20.150:FF:000001">
    <property type="entry name" value="Probable endonuclease 4"/>
    <property type="match status" value="1"/>
</dbReference>
<evidence type="ECO:0000256" key="8">
    <source>
        <dbReference type="ARBA" id="ARBA00023204"/>
    </source>
</evidence>
<dbReference type="STRING" id="13370.A0A448YT25"/>
<sequence>MGKSDKIVEKGFAYVRNTKLDYKFGAHVHTEGGIYSSVIHAMNIGANSFALFLKSPRRWVSPALSDEDATKFKEFCKRFKYNPRTDILPHGSYFINLANPDKAKQKQSVDCLIDDLERCEKLDIGLYNFHPGSSLGSDKEEALQSLADNINTAIERTKFVRIVVENMAGHGNLVGSNLDDLSAILGMVKNKDRLGFCIDTCHTFAAGYDIREEEGWNKFWDEFEEKVGLEHLSSLHLNDSKAPLGANRDLHQRIGWGFLGLESFRLLANDERLKGIPLVLEVPNGGDNVVPYGEDIKLLEWLEGKGKEEIVEKSEELQKLGEKERKEQQGKFDKKRSKGRGGSRKRVKPNRADERSE</sequence>
<dbReference type="PANTHER" id="PTHR21445">
    <property type="entry name" value="ENDONUCLEASE IV ENDODEOXYRIBONUCLEASE IV"/>
    <property type="match status" value="1"/>
</dbReference>
<dbReference type="GO" id="GO:0008270">
    <property type="term" value="F:zinc ion binding"/>
    <property type="evidence" value="ECO:0007669"/>
    <property type="project" value="InterPro"/>
</dbReference>
<evidence type="ECO:0000256" key="4">
    <source>
        <dbReference type="ARBA" id="ARBA00022723"/>
    </source>
</evidence>
<dbReference type="AlphaFoldDB" id="A0A448YT25"/>
<proteinExistence type="inferred from homology"/>
<dbReference type="HAMAP" id="MF_00152">
    <property type="entry name" value="Nfo"/>
    <property type="match status" value="1"/>
</dbReference>
<comment type="cofactor">
    <cofactor evidence="1">
        <name>Zn(2+)</name>
        <dbReference type="ChEBI" id="CHEBI:29105"/>
    </cofactor>
</comment>
<dbReference type="Pfam" id="PF01261">
    <property type="entry name" value="AP_endonuc_2"/>
    <property type="match status" value="1"/>
</dbReference>
<dbReference type="GO" id="GO:0005739">
    <property type="term" value="C:mitochondrion"/>
    <property type="evidence" value="ECO:0007669"/>
    <property type="project" value="TreeGrafter"/>
</dbReference>
<dbReference type="GO" id="GO:0006284">
    <property type="term" value="P:base-excision repair"/>
    <property type="evidence" value="ECO:0007669"/>
    <property type="project" value="TreeGrafter"/>
</dbReference>
<dbReference type="InterPro" id="IPR018246">
    <property type="entry name" value="AP_endonuc_F2_Zn_BS"/>
</dbReference>
<feature type="compositionally biased region" description="Basic and acidic residues" evidence="9">
    <location>
        <begin position="315"/>
        <end position="332"/>
    </location>
</feature>
<evidence type="ECO:0000256" key="7">
    <source>
        <dbReference type="ARBA" id="ARBA00022833"/>
    </source>
</evidence>
<dbReference type="PROSITE" id="PS00730">
    <property type="entry name" value="AP_NUCLEASE_F2_2"/>
    <property type="match status" value="1"/>
</dbReference>
<keyword evidence="5" id="KW-0227">DNA damage</keyword>
<keyword evidence="6" id="KW-0378">Hydrolase</keyword>
<dbReference type="Gene3D" id="3.20.20.150">
    <property type="entry name" value="Divalent-metal-dependent TIM barrel enzymes"/>
    <property type="match status" value="1"/>
</dbReference>
<dbReference type="Proteomes" id="UP000290900">
    <property type="component" value="Unassembled WGS sequence"/>
</dbReference>
<feature type="region of interest" description="Disordered" evidence="9">
    <location>
        <begin position="315"/>
        <end position="357"/>
    </location>
</feature>
<evidence type="ECO:0000256" key="1">
    <source>
        <dbReference type="ARBA" id="ARBA00001947"/>
    </source>
</evidence>
<dbReference type="GO" id="GO:0008081">
    <property type="term" value="F:phosphoric diester hydrolase activity"/>
    <property type="evidence" value="ECO:0007669"/>
    <property type="project" value="TreeGrafter"/>
</dbReference>
<comment type="similarity">
    <text evidence="2">Belongs to the AP endonuclease 2 family.</text>
</comment>
<name>A0A448YT25_BRENA</name>
<dbReference type="FunCoup" id="A0A448YT25">
    <property type="interactions" value="54"/>
</dbReference>
<dbReference type="InterPro" id="IPR013022">
    <property type="entry name" value="Xyl_isomerase-like_TIM-brl"/>
</dbReference>
<dbReference type="SUPFAM" id="SSF51658">
    <property type="entry name" value="Xylose isomerase-like"/>
    <property type="match status" value="1"/>
</dbReference>
<protein>
    <recommendedName>
        <fullName evidence="3">Apurinic-apyrimidinic endonuclease 1</fullName>
    </recommendedName>
</protein>
<evidence type="ECO:0000256" key="9">
    <source>
        <dbReference type="SAM" id="MobiDB-lite"/>
    </source>
</evidence>
<gene>
    <name evidence="11" type="ORF">BRENAR_LOCUS4784</name>
</gene>
<dbReference type="GO" id="GO:0003677">
    <property type="term" value="F:DNA binding"/>
    <property type="evidence" value="ECO:0007669"/>
    <property type="project" value="InterPro"/>
</dbReference>
<keyword evidence="4" id="KW-0479">Metal-binding</keyword>
<dbReference type="SMART" id="SM00518">
    <property type="entry name" value="AP2Ec"/>
    <property type="match status" value="1"/>
</dbReference>
<dbReference type="PROSITE" id="PS00729">
    <property type="entry name" value="AP_NUCLEASE_F2_1"/>
    <property type="match status" value="1"/>
</dbReference>
<accession>A0A448YT25</accession>
<reference evidence="11 12" key="1">
    <citation type="submission" date="2018-12" db="EMBL/GenBank/DDBJ databases">
        <authorList>
            <person name="Tiukova I."/>
            <person name="Dainat J."/>
        </authorList>
    </citation>
    <scope>NUCLEOTIDE SEQUENCE [LARGE SCALE GENOMIC DNA]</scope>
</reference>
<dbReference type="GO" id="GO:0003906">
    <property type="term" value="F:DNA-(apurinic or apyrimidinic site) endonuclease activity"/>
    <property type="evidence" value="ECO:0007669"/>
    <property type="project" value="TreeGrafter"/>
</dbReference>
<dbReference type="GO" id="GO:0005634">
    <property type="term" value="C:nucleus"/>
    <property type="evidence" value="ECO:0007669"/>
    <property type="project" value="TreeGrafter"/>
</dbReference>
<evidence type="ECO:0000256" key="5">
    <source>
        <dbReference type="ARBA" id="ARBA00022763"/>
    </source>
</evidence>
<evidence type="ECO:0000256" key="6">
    <source>
        <dbReference type="ARBA" id="ARBA00022801"/>
    </source>
</evidence>
<evidence type="ECO:0000313" key="11">
    <source>
        <dbReference type="EMBL" id="VEU24055.1"/>
    </source>
</evidence>
<dbReference type="InterPro" id="IPR036237">
    <property type="entry name" value="Xyl_isomerase-like_sf"/>
</dbReference>
<organism evidence="11 12">
    <name type="scientific">Brettanomyces naardenensis</name>
    <name type="common">Yeast</name>
    <dbReference type="NCBI Taxonomy" id="13370"/>
    <lineage>
        <taxon>Eukaryota</taxon>
        <taxon>Fungi</taxon>
        <taxon>Dikarya</taxon>
        <taxon>Ascomycota</taxon>
        <taxon>Saccharomycotina</taxon>
        <taxon>Pichiomycetes</taxon>
        <taxon>Pichiales</taxon>
        <taxon>Pichiaceae</taxon>
        <taxon>Brettanomyces</taxon>
    </lineage>
</organism>
<keyword evidence="12" id="KW-1185">Reference proteome</keyword>
<evidence type="ECO:0000256" key="2">
    <source>
        <dbReference type="ARBA" id="ARBA00005340"/>
    </source>
</evidence>
<dbReference type="InParanoid" id="A0A448YT25"/>
<feature type="domain" description="Xylose isomerase-like TIM barrel" evidence="10">
    <location>
        <begin position="43"/>
        <end position="299"/>
    </location>
</feature>
<dbReference type="OrthoDB" id="7663182at2759"/>
<dbReference type="NCBIfam" id="TIGR00587">
    <property type="entry name" value="nfo"/>
    <property type="match status" value="1"/>
</dbReference>
<evidence type="ECO:0000313" key="12">
    <source>
        <dbReference type="Proteomes" id="UP000290900"/>
    </source>
</evidence>
<feature type="compositionally biased region" description="Basic residues" evidence="9">
    <location>
        <begin position="333"/>
        <end position="349"/>
    </location>
</feature>
<keyword evidence="7" id="KW-0862">Zinc</keyword>
<dbReference type="CDD" id="cd00019">
    <property type="entry name" value="AP2Ec"/>
    <property type="match status" value="1"/>
</dbReference>
<dbReference type="PANTHER" id="PTHR21445:SF0">
    <property type="entry name" value="APURINIC-APYRIMIDINIC ENDONUCLEASE"/>
    <property type="match status" value="1"/>
</dbReference>
<dbReference type="PROSITE" id="PS51432">
    <property type="entry name" value="AP_NUCLEASE_F2_4"/>
    <property type="match status" value="1"/>
</dbReference>
<keyword evidence="8" id="KW-0234">DNA repair</keyword>
<dbReference type="InterPro" id="IPR001719">
    <property type="entry name" value="AP_endonuc_2"/>
</dbReference>
<dbReference type="PROSITE" id="PS00731">
    <property type="entry name" value="AP_NUCLEASE_F2_3"/>
    <property type="match status" value="1"/>
</dbReference>
<dbReference type="EMBL" id="CAACVR010000067">
    <property type="protein sequence ID" value="VEU24055.1"/>
    <property type="molecule type" value="Genomic_DNA"/>
</dbReference>
<evidence type="ECO:0000259" key="10">
    <source>
        <dbReference type="Pfam" id="PF01261"/>
    </source>
</evidence>
<evidence type="ECO:0000256" key="3">
    <source>
        <dbReference type="ARBA" id="ARBA00021759"/>
    </source>
</evidence>